<dbReference type="EMBL" id="JBHUIP010000012">
    <property type="protein sequence ID" value="MFD2263978.1"/>
    <property type="molecule type" value="Genomic_DNA"/>
</dbReference>
<sequence>MSITTFNDLFVHALEDIYYAEQQIAKSLPKLVKAAGSPELSKAFAKHLEETKGQIERLKKVFTEVGVPAKGAKCPAIEGILTEADELMSEIKDAEVRDAALVSGAQAVEHYEITRYGTLIAWAEQLGLKDSVKLLKETLKEEEATDSALNKLAISRINKKAA</sequence>
<gene>
    <name evidence="1" type="ORF">ACFSM5_13835</name>
</gene>
<dbReference type="InterPro" id="IPR047114">
    <property type="entry name" value="YciF"/>
</dbReference>
<dbReference type="SUPFAM" id="SSF47240">
    <property type="entry name" value="Ferritin-like"/>
    <property type="match status" value="1"/>
</dbReference>
<keyword evidence="2" id="KW-1185">Reference proteome</keyword>
<accession>A0ABW5DS49</accession>
<dbReference type="InterPro" id="IPR010287">
    <property type="entry name" value="DUF892_YciF-like"/>
</dbReference>
<dbReference type="PANTHER" id="PTHR30565:SF9">
    <property type="entry name" value="PROTEIN YCIF"/>
    <property type="match status" value="1"/>
</dbReference>
<comment type="caution">
    <text evidence="1">The sequence shown here is derived from an EMBL/GenBank/DDBJ whole genome shotgun (WGS) entry which is preliminary data.</text>
</comment>
<dbReference type="CDD" id="cd07909">
    <property type="entry name" value="YciF"/>
    <property type="match status" value="1"/>
</dbReference>
<dbReference type="Pfam" id="PF05974">
    <property type="entry name" value="DUF892"/>
    <property type="match status" value="1"/>
</dbReference>
<evidence type="ECO:0000313" key="2">
    <source>
        <dbReference type="Proteomes" id="UP001597295"/>
    </source>
</evidence>
<name>A0ABW5DS49_9PROT</name>
<organism evidence="1 2">
    <name type="scientific">Lacibacterium aquatile</name>
    <dbReference type="NCBI Taxonomy" id="1168082"/>
    <lineage>
        <taxon>Bacteria</taxon>
        <taxon>Pseudomonadati</taxon>
        <taxon>Pseudomonadota</taxon>
        <taxon>Alphaproteobacteria</taxon>
        <taxon>Rhodospirillales</taxon>
        <taxon>Rhodospirillaceae</taxon>
    </lineage>
</organism>
<dbReference type="RefSeq" id="WP_379877020.1">
    <property type="nucleotide sequence ID" value="NZ_JBHUIP010000012.1"/>
</dbReference>
<dbReference type="InterPro" id="IPR009078">
    <property type="entry name" value="Ferritin-like_SF"/>
</dbReference>
<proteinExistence type="predicted"/>
<dbReference type="PANTHER" id="PTHR30565">
    <property type="entry name" value="PROTEIN YCIF"/>
    <property type="match status" value="1"/>
</dbReference>
<dbReference type="InterPro" id="IPR012347">
    <property type="entry name" value="Ferritin-like"/>
</dbReference>
<protein>
    <submittedName>
        <fullName evidence="1">Ferritin-like domain-containing protein</fullName>
    </submittedName>
</protein>
<dbReference type="Gene3D" id="1.20.1260.10">
    <property type="match status" value="1"/>
</dbReference>
<dbReference type="Proteomes" id="UP001597295">
    <property type="component" value="Unassembled WGS sequence"/>
</dbReference>
<evidence type="ECO:0000313" key="1">
    <source>
        <dbReference type="EMBL" id="MFD2263978.1"/>
    </source>
</evidence>
<reference evidence="2" key="1">
    <citation type="journal article" date="2019" name="Int. J. Syst. Evol. Microbiol.">
        <title>The Global Catalogue of Microorganisms (GCM) 10K type strain sequencing project: providing services to taxonomists for standard genome sequencing and annotation.</title>
        <authorList>
            <consortium name="The Broad Institute Genomics Platform"/>
            <consortium name="The Broad Institute Genome Sequencing Center for Infectious Disease"/>
            <person name="Wu L."/>
            <person name="Ma J."/>
        </authorList>
    </citation>
    <scope>NUCLEOTIDE SEQUENCE [LARGE SCALE GENOMIC DNA]</scope>
    <source>
        <strain evidence="2">CGMCC 1.19062</strain>
    </source>
</reference>